<sequence length="622" mass="67788">MSSRSGPGETAHVQLLQRSKSYIVPTTSSTSNNTTGGSSTNNSTNNCNNNRNSILEGIHLSNLQDGETLSYGLALVRGRVPATCKRLRVRCLGSSSSSSSSVNNSNNGLTQQQQQGSGGVKQTSQHQWAEWPCVNGDFRLLVELQRGHNRVELEAAGHRRKFGLVYEPRYTRLRVTPVYVICAGHDGYFQGPQNENRSPESAATRIGLGARLLQTLTAEKLHEAGHGRKTFQLERDLDGPECLVMHSQLHVDRARAMTQRELWELVGRELMQGPLASKDRKYLAFLSCTRYCGAPSPRTHEDTLARTQAHAALGGGGLALFGSACLHTWPTCMAQVLPRFLDTRAIDTEQLMDDSNYRGTHGGCLATTLGSALHELGHTFDLGHTRDGIMGRGFDFVDRVFLGAAGLDTNRNSVRRQQPQHTTVALSRPLSVTVVVAPSPSRQSRPRSRLLSESSTTTSGGGSRPVSLNFGQSEGQQQPGQQQSAGRLSAPASPELNRSFAKSVQAANPVQTDRTYWGSSCAAMLAYHRWFNSDLDNGRQKNLNDLKYDAKRNVVRSRHGVRVIELRESAGGLVVASRQFSGSHLTVEAMVPAPPPHHVQALTLVAEDSLGSILKYPLPTAF</sequence>
<evidence type="ECO:0008006" key="4">
    <source>
        <dbReference type="Google" id="ProtNLM"/>
    </source>
</evidence>
<evidence type="ECO:0000313" key="2">
    <source>
        <dbReference type="EMBL" id="KAL3403206.1"/>
    </source>
</evidence>
<feature type="region of interest" description="Disordered" evidence="1">
    <location>
        <begin position="94"/>
        <end position="122"/>
    </location>
</feature>
<dbReference type="PANTHER" id="PTHR21054">
    <property type="entry name" value="ZINC METALLOPROTEINASE-RELATED"/>
    <property type="match status" value="1"/>
</dbReference>
<name>A0ABD2XCL9_9HYME</name>
<evidence type="ECO:0000313" key="3">
    <source>
        <dbReference type="Proteomes" id="UP001627154"/>
    </source>
</evidence>
<reference evidence="2 3" key="1">
    <citation type="journal article" date="2024" name="bioRxiv">
        <title>A reference genome for Trichogramma kaykai: A tiny desert-dwelling parasitoid wasp with competing sex-ratio distorters.</title>
        <authorList>
            <person name="Culotta J."/>
            <person name="Lindsey A.R."/>
        </authorList>
    </citation>
    <scope>NUCLEOTIDE SEQUENCE [LARGE SCALE GENOMIC DNA]</scope>
    <source>
        <strain evidence="2 3">KSX58</strain>
    </source>
</reference>
<dbReference type="InterPro" id="IPR053002">
    <property type="entry name" value="Metalloproteinase_M10B"/>
</dbReference>
<dbReference type="EMBL" id="JBJJXI010000032">
    <property type="protein sequence ID" value="KAL3403206.1"/>
    <property type="molecule type" value="Genomic_DNA"/>
</dbReference>
<feature type="region of interest" description="Disordered" evidence="1">
    <location>
        <begin position="436"/>
        <end position="494"/>
    </location>
</feature>
<keyword evidence="3" id="KW-1185">Reference proteome</keyword>
<dbReference type="InterPro" id="IPR021917">
    <property type="entry name" value="Unchr_Zn-peptidase-like"/>
</dbReference>
<dbReference type="Pfam" id="PF12044">
    <property type="entry name" value="Metallopep"/>
    <property type="match status" value="1"/>
</dbReference>
<feature type="region of interest" description="Disordered" evidence="1">
    <location>
        <begin position="1"/>
        <end position="48"/>
    </location>
</feature>
<feature type="compositionally biased region" description="Low complexity" evidence="1">
    <location>
        <begin position="439"/>
        <end position="486"/>
    </location>
</feature>
<protein>
    <recommendedName>
        <fullName evidence="4">Zinc metalloproteinase</fullName>
    </recommendedName>
</protein>
<dbReference type="Proteomes" id="UP001627154">
    <property type="component" value="Unassembled WGS sequence"/>
</dbReference>
<organism evidence="2 3">
    <name type="scientific">Trichogramma kaykai</name>
    <dbReference type="NCBI Taxonomy" id="54128"/>
    <lineage>
        <taxon>Eukaryota</taxon>
        <taxon>Metazoa</taxon>
        <taxon>Ecdysozoa</taxon>
        <taxon>Arthropoda</taxon>
        <taxon>Hexapoda</taxon>
        <taxon>Insecta</taxon>
        <taxon>Pterygota</taxon>
        <taxon>Neoptera</taxon>
        <taxon>Endopterygota</taxon>
        <taxon>Hymenoptera</taxon>
        <taxon>Apocrita</taxon>
        <taxon>Proctotrupomorpha</taxon>
        <taxon>Chalcidoidea</taxon>
        <taxon>Trichogrammatidae</taxon>
        <taxon>Trichogramma</taxon>
    </lineage>
</organism>
<accession>A0ABD2XCL9</accession>
<dbReference type="PANTHER" id="PTHR21054:SF2">
    <property type="entry name" value="MIP04191P"/>
    <property type="match status" value="1"/>
</dbReference>
<dbReference type="AlphaFoldDB" id="A0ABD2XCL9"/>
<evidence type="ECO:0000256" key="1">
    <source>
        <dbReference type="SAM" id="MobiDB-lite"/>
    </source>
</evidence>
<gene>
    <name evidence="2" type="ORF">TKK_004316</name>
</gene>
<feature type="compositionally biased region" description="Low complexity" evidence="1">
    <location>
        <begin position="26"/>
        <end position="48"/>
    </location>
</feature>
<proteinExistence type="predicted"/>
<comment type="caution">
    <text evidence="2">The sequence shown here is derived from an EMBL/GenBank/DDBJ whole genome shotgun (WGS) entry which is preliminary data.</text>
</comment>